<gene>
    <name evidence="1" type="ORF">GCM10023258_39840</name>
</gene>
<sequence length="273" mass="31440">MGRNHELYDVHCKKTRWWVITEPTNLYQQSDFPEVEQAFIFHLGLGVFMAERSRSELEDPETEQHITRSWRRFKQAVDAMNGAEESEDFQAVGIKCRDALIALAKDHATAAWVGPLESPPKAADFKGWGNIFVERLTESGRLRRYVKELVDKTWDLTVWLQHEANATPMDADIVLEATGLLLGLFAKLIRRREHGDPDRCPRCESYRVRHDLDPDRSEDGFWVGSVCASCGWSEQSFTTWQEHFDSMDIDRVKEYLDRPGIVSDRLHSAAEGD</sequence>
<accession>A0ABP9JNK6</accession>
<keyword evidence="2" id="KW-1185">Reference proteome</keyword>
<organism evidence="1 2">
    <name type="scientific">Terrabacter aeriphilus</name>
    <dbReference type="NCBI Taxonomy" id="515662"/>
    <lineage>
        <taxon>Bacteria</taxon>
        <taxon>Bacillati</taxon>
        <taxon>Actinomycetota</taxon>
        <taxon>Actinomycetes</taxon>
        <taxon>Micrococcales</taxon>
        <taxon>Intrasporangiaceae</taxon>
        <taxon>Terrabacter</taxon>
    </lineage>
</organism>
<name>A0ABP9JNK6_9MICO</name>
<evidence type="ECO:0000313" key="2">
    <source>
        <dbReference type="Proteomes" id="UP001500427"/>
    </source>
</evidence>
<comment type="caution">
    <text evidence="1">The sequence shown here is derived from an EMBL/GenBank/DDBJ whole genome shotgun (WGS) entry which is preliminary data.</text>
</comment>
<proteinExistence type="predicted"/>
<dbReference type="Proteomes" id="UP001500427">
    <property type="component" value="Unassembled WGS sequence"/>
</dbReference>
<protein>
    <submittedName>
        <fullName evidence="1">Uncharacterized protein</fullName>
    </submittedName>
</protein>
<reference evidence="2" key="1">
    <citation type="journal article" date="2019" name="Int. J. Syst. Evol. Microbiol.">
        <title>The Global Catalogue of Microorganisms (GCM) 10K type strain sequencing project: providing services to taxonomists for standard genome sequencing and annotation.</title>
        <authorList>
            <consortium name="The Broad Institute Genomics Platform"/>
            <consortium name="The Broad Institute Genome Sequencing Center for Infectious Disease"/>
            <person name="Wu L."/>
            <person name="Ma J."/>
        </authorList>
    </citation>
    <scope>NUCLEOTIDE SEQUENCE [LARGE SCALE GENOMIC DNA]</scope>
    <source>
        <strain evidence="2">JCM 17687</strain>
    </source>
</reference>
<evidence type="ECO:0000313" key="1">
    <source>
        <dbReference type="EMBL" id="GAA5036899.1"/>
    </source>
</evidence>
<dbReference type="EMBL" id="BAABIW010000039">
    <property type="protein sequence ID" value="GAA5036899.1"/>
    <property type="molecule type" value="Genomic_DNA"/>
</dbReference>